<keyword evidence="2" id="KW-1185">Reference proteome</keyword>
<dbReference type="Proteomes" id="UP001060085">
    <property type="component" value="Linkage Group LG01"/>
</dbReference>
<protein>
    <submittedName>
        <fullName evidence="1">Uncharacterized protein</fullName>
    </submittedName>
</protein>
<accession>A0ACC0CFZ6</accession>
<dbReference type="EMBL" id="CM044701">
    <property type="protein sequence ID" value="KAI5683681.1"/>
    <property type="molecule type" value="Genomic_DNA"/>
</dbReference>
<evidence type="ECO:0000313" key="2">
    <source>
        <dbReference type="Proteomes" id="UP001060085"/>
    </source>
</evidence>
<evidence type="ECO:0000313" key="1">
    <source>
        <dbReference type="EMBL" id="KAI5683681.1"/>
    </source>
</evidence>
<reference evidence="2" key="1">
    <citation type="journal article" date="2023" name="Nat. Plants">
        <title>Single-cell RNA sequencing provides a high-resolution roadmap for understanding the multicellular compartmentation of specialized metabolism.</title>
        <authorList>
            <person name="Sun S."/>
            <person name="Shen X."/>
            <person name="Li Y."/>
            <person name="Li Y."/>
            <person name="Wang S."/>
            <person name="Li R."/>
            <person name="Zhang H."/>
            <person name="Shen G."/>
            <person name="Guo B."/>
            <person name="Wei J."/>
            <person name="Xu J."/>
            <person name="St-Pierre B."/>
            <person name="Chen S."/>
            <person name="Sun C."/>
        </authorList>
    </citation>
    <scope>NUCLEOTIDE SEQUENCE [LARGE SCALE GENOMIC DNA]</scope>
</reference>
<organism evidence="1 2">
    <name type="scientific">Catharanthus roseus</name>
    <name type="common">Madagascar periwinkle</name>
    <name type="synonym">Vinca rosea</name>
    <dbReference type="NCBI Taxonomy" id="4058"/>
    <lineage>
        <taxon>Eukaryota</taxon>
        <taxon>Viridiplantae</taxon>
        <taxon>Streptophyta</taxon>
        <taxon>Embryophyta</taxon>
        <taxon>Tracheophyta</taxon>
        <taxon>Spermatophyta</taxon>
        <taxon>Magnoliopsida</taxon>
        <taxon>eudicotyledons</taxon>
        <taxon>Gunneridae</taxon>
        <taxon>Pentapetalae</taxon>
        <taxon>asterids</taxon>
        <taxon>lamiids</taxon>
        <taxon>Gentianales</taxon>
        <taxon>Apocynaceae</taxon>
        <taxon>Rauvolfioideae</taxon>
        <taxon>Vinceae</taxon>
        <taxon>Catharanthinae</taxon>
        <taxon>Catharanthus</taxon>
    </lineage>
</organism>
<proteinExistence type="predicted"/>
<sequence>MELELQSGWKLLKQQFNALLYKNFLLSWRNKRATFLQLFSSLFFLFLIFCIQKAIESSLRSSTAFDSVLNPDLLLSPPIPPCEDKYFVKLPCFDFAWSGNGSRRITEIVDRIMVNNPGRPIPSIKVQSFRTQEEVDEWLFNNPMHCPGALHFLESNATIISYGIQTNSTPVSKRGEYEDPTFKFQTPLQLAAEREIARSLIGDLKFNWNVSFREYAHPGLEIFNAISAAGPIFFLAIAMFGFVFQISALISEKELKLRQAMSLMGLYDSAYWLSWFTWEAIITLLSSLFIVLFGMMFQFHFFLQNSFAVLFLLFFLFQFNMIAFAFMLSAFVSKSSSSTVIGFCIVTAYGFPFSDNFSNGYRIIWSFFPPNMLAQGLKLLSGATRSPADPGISWSRRTKCSPNDRQCLITINDIYLWLLSTFILWFALAIYFDNIIPDSSGVRKSVFYFVKPGYWLRKGGNMAEEGSVCSCSCAVPSLESTSPDDEDVLEEEKLVKEQMEENQVDSNVAVQVRGLVKIYSGVTKISCCKCKKSSPYIALRGMWVNFAKDQLFCLLGPNGAGKTTAINCLTGITPVTSGDALIYGFSVRSSTGISNIRRMIGVCPQFDVLWDVLSGQEHLFLFANIKGLHPASIKLVVQKSLSEVKLMEAARIRASSYSGGMKRRLSVAIALIGEPKLVIMDEPTTGMDPITRRHVWDIIENAKKGRAIILTTHSMEEADVLSDRIGIMAKGRLRCIGNSIRLKSRFGTGFVANISFSGNNSMSTTEDNATTAQHEAVKQFFKTHLDLLPKEENKSFLTYVIPHDKETLLKNFFAELQDQAKEFGIADIQLGLTTLEEVFLNIAKKAELENAEAEGRFASLTLSSGLSIQVPIGARFIGIPGTETAENPRGLMVEVQWEQDDSGALCISHQSHEMPIPPHVQVQLTTSTAAAPPNTNFLSRQKQIHGIVIDPTQTIDTNL</sequence>
<gene>
    <name evidence="1" type="ORF">M9H77_04909</name>
</gene>
<name>A0ACC0CFZ6_CATRO</name>
<comment type="caution">
    <text evidence="1">The sequence shown here is derived from an EMBL/GenBank/DDBJ whole genome shotgun (WGS) entry which is preliminary data.</text>
</comment>